<organism evidence="3 4">
    <name type="scientific">Pyricularia grisea</name>
    <name type="common">Crabgrass-specific blast fungus</name>
    <name type="synonym">Magnaporthe grisea</name>
    <dbReference type="NCBI Taxonomy" id="148305"/>
    <lineage>
        <taxon>Eukaryota</taxon>
        <taxon>Fungi</taxon>
        <taxon>Dikarya</taxon>
        <taxon>Ascomycota</taxon>
        <taxon>Pezizomycotina</taxon>
        <taxon>Sordariomycetes</taxon>
        <taxon>Sordariomycetidae</taxon>
        <taxon>Magnaporthales</taxon>
        <taxon>Pyriculariaceae</taxon>
        <taxon>Pyricularia</taxon>
    </lineage>
</organism>
<evidence type="ECO:0000256" key="1">
    <source>
        <dbReference type="SAM" id="MobiDB-lite"/>
    </source>
</evidence>
<dbReference type="AlphaFoldDB" id="A0A6P8BI77"/>
<proteinExistence type="predicted"/>
<keyword evidence="3" id="KW-1185">Reference proteome</keyword>
<dbReference type="RefSeq" id="XP_030986749.1">
    <property type="nucleotide sequence ID" value="XM_031121304.1"/>
</dbReference>
<feature type="chain" id="PRO_5027967126" evidence="2">
    <location>
        <begin position="27"/>
        <end position="251"/>
    </location>
</feature>
<feature type="region of interest" description="Disordered" evidence="1">
    <location>
        <begin position="182"/>
        <end position="230"/>
    </location>
</feature>
<evidence type="ECO:0000313" key="3">
    <source>
        <dbReference type="Proteomes" id="UP000515153"/>
    </source>
</evidence>
<accession>A0A6P8BI77</accession>
<dbReference type="KEGG" id="pgri:PgNI_01230"/>
<feature type="compositionally biased region" description="Low complexity" evidence="1">
    <location>
        <begin position="182"/>
        <end position="226"/>
    </location>
</feature>
<gene>
    <name evidence="4" type="ORF">PgNI_01230</name>
</gene>
<evidence type="ECO:0000256" key="2">
    <source>
        <dbReference type="SAM" id="SignalP"/>
    </source>
</evidence>
<feature type="signal peptide" evidence="2">
    <location>
        <begin position="1"/>
        <end position="26"/>
    </location>
</feature>
<dbReference type="Proteomes" id="UP000515153">
    <property type="component" value="Unplaced"/>
</dbReference>
<dbReference type="GeneID" id="41956218"/>
<feature type="region of interest" description="Disordered" evidence="1">
    <location>
        <begin position="30"/>
        <end position="64"/>
    </location>
</feature>
<reference evidence="4" key="1">
    <citation type="journal article" date="2019" name="Mol. Biol. Evol.">
        <title>Blast fungal genomes show frequent chromosomal changes, gene gains and losses, and effector gene turnover.</title>
        <authorList>
            <person name="Gomez Luciano L.B."/>
            <person name="Jason Tsai I."/>
            <person name="Chuma I."/>
            <person name="Tosa Y."/>
            <person name="Chen Y.H."/>
            <person name="Li J.Y."/>
            <person name="Li M.Y."/>
            <person name="Jade Lu M.Y."/>
            <person name="Nakayashiki H."/>
            <person name="Li W.H."/>
        </authorList>
    </citation>
    <scope>NUCLEOTIDE SEQUENCE</scope>
    <source>
        <strain evidence="4">NI907</strain>
    </source>
</reference>
<dbReference type="OrthoDB" id="5238878at2759"/>
<sequence length="251" mass="24783">MRSTTSPVSLRSLAVVFALLPAIALAHPTATPTPAPTASPAPSSSSSSSSSTAATTSVSSASSTITGTPAYCTTATPQSKFSIPTGTTRPVPPLPCTGAYDAEKGVCCKSTDPNCSGSGVEWQLPLAPCVTSNPLYNGCPGNMLNNVCCESARVAFVDGNVSCENGRSLFTVMTSADKTVTSSFGPATTTPGPSTSQTPPSANPASSTIQSTTTTGGIQSTTKTGGAWMPAPTGAAPVAAILGMLGAVAAL</sequence>
<feature type="compositionally biased region" description="Low complexity" evidence="1">
    <location>
        <begin position="40"/>
        <end position="64"/>
    </location>
</feature>
<protein>
    <submittedName>
        <fullName evidence="4">Uncharacterized protein</fullName>
    </submittedName>
</protein>
<reference evidence="4" key="3">
    <citation type="submission" date="2025-08" db="UniProtKB">
        <authorList>
            <consortium name="RefSeq"/>
        </authorList>
    </citation>
    <scope>IDENTIFICATION</scope>
    <source>
        <strain evidence="4">NI907</strain>
    </source>
</reference>
<reference evidence="4" key="2">
    <citation type="submission" date="2019-10" db="EMBL/GenBank/DDBJ databases">
        <authorList>
            <consortium name="NCBI Genome Project"/>
        </authorList>
    </citation>
    <scope>NUCLEOTIDE SEQUENCE</scope>
    <source>
        <strain evidence="4">NI907</strain>
    </source>
</reference>
<name>A0A6P8BI77_PYRGI</name>
<keyword evidence="2" id="KW-0732">Signal</keyword>
<evidence type="ECO:0000313" key="4">
    <source>
        <dbReference type="RefSeq" id="XP_030986749.1"/>
    </source>
</evidence>